<proteinExistence type="predicted"/>
<accession>A0A3B0WE66</accession>
<gene>
    <name evidence="1" type="ORF">MNBD_GAMMA03-512</name>
</gene>
<organism evidence="1">
    <name type="scientific">hydrothermal vent metagenome</name>
    <dbReference type="NCBI Taxonomy" id="652676"/>
    <lineage>
        <taxon>unclassified sequences</taxon>
        <taxon>metagenomes</taxon>
        <taxon>ecological metagenomes</taxon>
    </lineage>
</organism>
<dbReference type="AlphaFoldDB" id="A0A3B0WE66"/>
<dbReference type="EMBL" id="UOFC01000248">
    <property type="protein sequence ID" value="VAW48987.1"/>
    <property type="molecule type" value="Genomic_DNA"/>
</dbReference>
<reference evidence="1" key="1">
    <citation type="submission" date="2018-06" db="EMBL/GenBank/DDBJ databases">
        <authorList>
            <person name="Zhirakovskaya E."/>
        </authorList>
    </citation>
    <scope>NUCLEOTIDE SEQUENCE</scope>
</reference>
<name>A0A3B0WE66_9ZZZZ</name>
<dbReference type="SUPFAM" id="SSF51126">
    <property type="entry name" value="Pectin lyase-like"/>
    <property type="match status" value="1"/>
</dbReference>
<protein>
    <submittedName>
        <fullName evidence="1">Uncharacterized protein</fullName>
    </submittedName>
</protein>
<dbReference type="InterPro" id="IPR011050">
    <property type="entry name" value="Pectin_lyase_fold/virulence"/>
</dbReference>
<evidence type="ECO:0000313" key="1">
    <source>
        <dbReference type="EMBL" id="VAW48987.1"/>
    </source>
</evidence>
<sequence length="579" mass="61967">MNTIRYKQPVIKIFFILLLLSITTSGLAVITVGSTNDCDYDNLLDAYNDPDAFVRVTTQLVHSDSFTIAKAKWFTGGYDTCADAESGTLGLFKTKWRRFDDGTVVRINTNNTSFIVIDGFEIFGGRSLDFGAAGGIVVLGNARLLLINSEVYDNEGNEGGGIRARGENVRVTISNSIIRNNTATSFGGGVYCENGATFTMLGESAIKLNTTPGNGGGIFANLNCQIMVQSGDTNALLSNDFGILSNTGSRGGGVYLQGGADMELLGNDTHPASIIGNVSTIDTNNVIIGGGGVYLTGDGTTFTGKNARIDLNIAQNVGAGFGVTTSARFTMERLDAPCWDNDKCSSLANNIVIKPTGDSAAGFIYDQAYAGISQTYIANNQAENTSIMTVSDVGYLRMEGNLIVANGPFNQNFSLRLFRVAGNNGFAGNMDFFYNTLVANNSLVSFYLDGNSSQQHLNIYNSIIQGQGDIISTVGGIDPFLNINCNYVHETASLSVATTLVDTYNLNPEFADSANGDYHLSSDSLAKDLCEEQVFIGIFKDLNGLNRGYDDPNIINLRGPYDAGAYEFNNDLIFSTGFE</sequence>